<dbReference type="InterPro" id="IPR000985">
    <property type="entry name" value="Lectin_LegA_CS"/>
</dbReference>
<dbReference type="GO" id="GO:0004674">
    <property type="term" value="F:protein serine/threonine kinase activity"/>
    <property type="evidence" value="ECO:0007669"/>
    <property type="project" value="UniProtKB-KW"/>
</dbReference>
<evidence type="ECO:0000256" key="15">
    <source>
        <dbReference type="ARBA" id="ARBA00022840"/>
    </source>
</evidence>
<keyword evidence="7" id="KW-0723">Serine/threonine-protein kinase</keyword>
<evidence type="ECO:0000256" key="1">
    <source>
        <dbReference type="ARBA" id="ARBA00004251"/>
    </source>
</evidence>
<dbReference type="PROSITE" id="PS50011">
    <property type="entry name" value="PROTEIN_KINASE_DOM"/>
    <property type="match status" value="1"/>
</dbReference>
<keyword evidence="9 25" id="KW-0812">Transmembrane</keyword>
<dbReference type="OrthoDB" id="1935106at2759"/>
<dbReference type="CDD" id="cd14066">
    <property type="entry name" value="STKc_IRAK"/>
    <property type="match status" value="1"/>
</dbReference>
<evidence type="ECO:0000256" key="24">
    <source>
        <dbReference type="SAM" id="MobiDB-lite"/>
    </source>
</evidence>
<evidence type="ECO:0000256" key="16">
    <source>
        <dbReference type="ARBA" id="ARBA00022989"/>
    </source>
</evidence>
<dbReference type="EC" id="2.7.11.1" evidence="5"/>
<dbReference type="InterPro" id="IPR008271">
    <property type="entry name" value="Ser/Thr_kinase_AS"/>
</dbReference>
<evidence type="ECO:0000256" key="25">
    <source>
        <dbReference type="SAM" id="Phobius"/>
    </source>
</evidence>
<evidence type="ECO:0000256" key="6">
    <source>
        <dbReference type="ARBA" id="ARBA00022475"/>
    </source>
</evidence>
<evidence type="ECO:0000256" key="23">
    <source>
        <dbReference type="PROSITE-ProRule" id="PRU10141"/>
    </source>
</evidence>
<keyword evidence="17 25" id="KW-0472">Membrane</keyword>
<dbReference type="SMART" id="SM00220">
    <property type="entry name" value="S_TKc"/>
    <property type="match status" value="1"/>
</dbReference>
<dbReference type="InterPro" id="IPR000719">
    <property type="entry name" value="Prot_kinase_dom"/>
</dbReference>
<comment type="function">
    <text evidence="20">Involved in resistance response to the pathogenic oomycetes Phytophthora infestans and Phytophthora capsici.</text>
</comment>
<dbReference type="PANTHER" id="PTHR27007">
    <property type="match status" value="1"/>
</dbReference>
<evidence type="ECO:0000256" key="2">
    <source>
        <dbReference type="ARBA" id="ARBA00007606"/>
    </source>
</evidence>
<keyword evidence="14" id="KW-0611">Plant defense</keyword>
<gene>
    <name evidence="27" type="ORF">PanWU01x14_086360</name>
</gene>
<evidence type="ECO:0000256" key="3">
    <source>
        <dbReference type="ARBA" id="ARBA00008536"/>
    </source>
</evidence>
<comment type="similarity">
    <text evidence="3">In the N-terminal section; belongs to the leguminous lectin family.</text>
</comment>
<dbReference type="Gene3D" id="3.30.200.20">
    <property type="entry name" value="Phosphorylase Kinase, domain 1"/>
    <property type="match status" value="1"/>
</dbReference>
<evidence type="ECO:0000256" key="22">
    <source>
        <dbReference type="ARBA" id="ARBA00063357"/>
    </source>
</evidence>
<evidence type="ECO:0000256" key="5">
    <source>
        <dbReference type="ARBA" id="ARBA00012513"/>
    </source>
</evidence>
<evidence type="ECO:0000256" key="18">
    <source>
        <dbReference type="ARBA" id="ARBA00023170"/>
    </source>
</evidence>
<proteinExistence type="inferred from homology"/>
<dbReference type="GO" id="GO:0030246">
    <property type="term" value="F:carbohydrate binding"/>
    <property type="evidence" value="ECO:0007669"/>
    <property type="project" value="UniProtKB-KW"/>
</dbReference>
<evidence type="ECO:0000313" key="27">
    <source>
        <dbReference type="EMBL" id="PON69852.1"/>
    </source>
</evidence>
<sequence length="706" mass="77897">MVSSYHLIDLLIKLTILLLFLLTKGNSVVFNFNRFEPNMPKIRFEKDAFVSDEVIQLTRNQVDASLGASYGRASHDDPVQLWDPSTKLLTDFTTSFSFVIDGRKQLWSADGLAFFIAPFDSVIPENSSGENLGLFTTESAKNSSSTGPIVAVEFDTFQNSWDPSPHHVGIDINSIVSVKTVTLNSSMIDGSRKGNASVSYSSASHNLSVFLTYAANTTQNTPGENVSLSYIVDLRKFLPEKVRVGFSAATGSGEQLNKILTWLFNSTLEISTNNTDTNSGAPSVEIPNPSLEANKGKRKGQKGLWIGLSVGFGILFCGLGLVWFMFWRNRVGRETEEEEEEDDYDISIDGELKGGSGPKRFTYSELSHATNNFSDEGKLGVGGFGVVYKGILSGSKIEVAVKRVSKGSSQGKKEYVSEVNIINRLRHRNLVQLIGWYHNKQGDFLLVYEYLHNGSLDSYLFGKKLILPWVVRHKIALGLASALLYLHEEWEQCVLHRDIKSSNIMLDSNFNAKLGDFGLAKLVDHDRDSDTTLVLAGTKGYMAPEFVSTGKASKESDVYSFGVVTLEICCGRRTILLNAEEPSQVRLVEWVWALYGKGQLVEAVDKGLLSMEFDDRQIECVMVVGLWCCHPDPTCRPSIKQVMSVLNFEAPLPNLPPKLPVPMYFVPPFNISSLDSYSSSVVTGSSTASSSTSTATFRPLLKFADP</sequence>
<evidence type="ECO:0000256" key="12">
    <source>
        <dbReference type="ARBA" id="ARBA00022741"/>
    </source>
</evidence>
<comment type="similarity">
    <text evidence="4">In the C-terminal section; belongs to the protein kinase superfamily. Ser/Thr protein kinase family.</text>
</comment>
<keyword evidence="18" id="KW-0675">Receptor</keyword>
<comment type="function">
    <text evidence="21">Promotes hydrogen peroxide H(2)O(2) production and cell death.</text>
</comment>
<dbReference type="Pfam" id="PF00139">
    <property type="entry name" value="Lectin_legB"/>
    <property type="match status" value="1"/>
</dbReference>
<comment type="similarity">
    <text evidence="2">Belongs to the leguminous lectin family.</text>
</comment>
<evidence type="ECO:0000256" key="8">
    <source>
        <dbReference type="ARBA" id="ARBA00022679"/>
    </source>
</evidence>
<evidence type="ECO:0000256" key="17">
    <source>
        <dbReference type="ARBA" id="ARBA00023136"/>
    </source>
</evidence>
<evidence type="ECO:0000256" key="4">
    <source>
        <dbReference type="ARBA" id="ARBA00010217"/>
    </source>
</evidence>
<evidence type="ECO:0000256" key="21">
    <source>
        <dbReference type="ARBA" id="ARBA00058818"/>
    </source>
</evidence>
<comment type="subcellular location">
    <subcellularLocation>
        <location evidence="1">Cell membrane</location>
        <topology evidence="1">Single-pass type I membrane protein</topology>
    </subcellularLocation>
</comment>
<evidence type="ECO:0000256" key="13">
    <source>
        <dbReference type="ARBA" id="ARBA00022777"/>
    </source>
</evidence>
<feature type="binding site" evidence="23">
    <location>
        <position position="402"/>
    </location>
    <ligand>
        <name>ATP</name>
        <dbReference type="ChEBI" id="CHEBI:30616"/>
    </ligand>
</feature>
<dbReference type="EMBL" id="JXTB01000054">
    <property type="protein sequence ID" value="PON69852.1"/>
    <property type="molecule type" value="Genomic_DNA"/>
</dbReference>
<dbReference type="FunFam" id="3.30.200.20:FF:000168">
    <property type="entry name" value="L-type lectin-domain containing receptor kinase IX.1"/>
    <property type="match status" value="1"/>
</dbReference>
<comment type="subunit">
    <text evidence="22">Interacts with ABCG40.</text>
</comment>
<protein>
    <recommendedName>
        <fullName evidence="5">non-specific serine/threonine protein kinase</fullName>
        <ecNumber evidence="5">2.7.11.1</ecNumber>
    </recommendedName>
</protein>
<keyword evidence="13 27" id="KW-0418">Kinase</keyword>
<dbReference type="InterPro" id="IPR050528">
    <property type="entry name" value="L-type_Lectin-RKs"/>
</dbReference>
<dbReference type="InterPro" id="IPR001220">
    <property type="entry name" value="Legume_lectin_dom"/>
</dbReference>
<organism evidence="27 28">
    <name type="scientific">Parasponia andersonii</name>
    <name type="common">Sponia andersonii</name>
    <dbReference type="NCBI Taxonomy" id="3476"/>
    <lineage>
        <taxon>Eukaryota</taxon>
        <taxon>Viridiplantae</taxon>
        <taxon>Streptophyta</taxon>
        <taxon>Embryophyta</taxon>
        <taxon>Tracheophyta</taxon>
        <taxon>Spermatophyta</taxon>
        <taxon>Magnoliopsida</taxon>
        <taxon>eudicotyledons</taxon>
        <taxon>Gunneridae</taxon>
        <taxon>Pentapetalae</taxon>
        <taxon>rosids</taxon>
        <taxon>fabids</taxon>
        <taxon>Rosales</taxon>
        <taxon>Cannabaceae</taxon>
        <taxon>Parasponia</taxon>
    </lineage>
</organism>
<dbReference type="InterPro" id="IPR017441">
    <property type="entry name" value="Protein_kinase_ATP_BS"/>
</dbReference>
<keyword evidence="28" id="KW-1185">Reference proteome</keyword>
<dbReference type="InterPro" id="IPR011009">
    <property type="entry name" value="Kinase-like_dom_sf"/>
</dbReference>
<dbReference type="Pfam" id="PF00069">
    <property type="entry name" value="Pkinase"/>
    <property type="match status" value="1"/>
</dbReference>
<dbReference type="FunFam" id="2.60.120.200:FF:000103">
    <property type="entry name" value="L-type lectin-domain containing receptor kinase IX.1"/>
    <property type="match status" value="1"/>
</dbReference>
<dbReference type="PROSITE" id="PS00307">
    <property type="entry name" value="LECTIN_LEGUME_BETA"/>
    <property type="match status" value="1"/>
</dbReference>
<dbReference type="InterPro" id="IPR013320">
    <property type="entry name" value="ConA-like_dom_sf"/>
</dbReference>
<evidence type="ECO:0000256" key="14">
    <source>
        <dbReference type="ARBA" id="ARBA00022821"/>
    </source>
</evidence>
<evidence type="ECO:0000256" key="11">
    <source>
        <dbReference type="ARBA" id="ARBA00022734"/>
    </source>
</evidence>
<evidence type="ECO:0000259" key="26">
    <source>
        <dbReference type="PROSITE" id="PS50011"/>
    </source>
</evidence>
<dbReference type="GO" id="GO:0005524">
    <property type="term" value="F:ATP binding"/>
    <property type="evidence" value="ECO:0007669"/>
    <property type="project" value="UniProtKB-UniRule"/>
</dbReference>
<evidence type="ECO:0000256" key="10">
    <source>
        <dbReference type="ARBA" id="ARBA00022729"/>
    </source>
</evidence>
<keyword evidence="6" id="KW-1003">Cell membrane</keyword>
<name>A0A2P5D9B1_PARAD</name>
<feature type="transmembrane region" description="Helical" evidence="25">
    <location>
        <begin position="304"/>
        <end position="326"/>
    </location>
</feature>
<dbReference type="Gene3D" id="1.10.510.10">
    <property type="entry name" value="Transferase(Phosphotransferase) domain 1"/>
    <property type="match status" value="1"/>
</dbReference>
<evidence type="ECO:0000256" key="7">
    <source>
        <dbReference type="ARBA" id="ARBA00022527"/>
    </source>
</evidence>
<dbReference type="GO" id="GO:0009626">
    <property type="term" value="P:plant-type hypersensitive response"/>
    <property type="evidence" value="ECO:0007669"/>
    <property type="project" value="UniProtKB-ARBA"/>
</dbReference>
<dbReference type="FunFam" id="1.10.510.10:FF:000240">
    <property type="entry name" value="Lectin-domain containing receptor kinase A4.3"/>
    <property type="match status" value="1"/>
</dbReference>
<keyword evidence="10" id="KW-0732">Signal</keyword>
<evidence type="ECO:0000256" key="9">
    <source>
        <dbReference type="ARBA" id="ARBA00022692"/>
    </source>
</evidence>
<dbReference type="PROSITE" id="PS00107">
    <property type="entry name" value="PROTEIN_KINASE_ATP"/>
    <property type="match status" value="1"/>
</dbReference>
<evidence type="ECO:0000256" key="19">
    <source>
        <dbReference type="ARBA" id="ARBA00023180"/>
    </source>
</evidence>
<keyword evidence="19" id="KW-0325">Glycoprotein</keyword>
<keyword evidence="11" id="KW-0430">Lectin</keyword>
<dbReference type="SUPFAM" id="SSF56112">
    <property type="entry name" value="Protein kinase-like (PK-like)"/>
    <property type="match status" value="1"/>
</dbReference>
<accession>A0A2P5D9B1</accession>
<reference evidence="28" key="1">
    <citation type="submission" date="2016-06" db="EMBL/GenBank/DDBJ databases">
        <title>Parallel loss of symbiosis genes in relatives of nitrogen-fixing non-legume Parasponia.</title>
        <authorList>
            <person name="Van Velzen R."/>
            <person name="Holmer R."/>
            <person name="Bu F."/>
            <person name="Rutten L."/>
            <person name="Van Zeijl A."/>
            <person name="Liu W."/>
            <person name="Santuari L."/>
            <person name="Cao Q."/>
            <person name="Sharma T."/>
            <person name="Shen D."/>
            <person name="Roswanjaya Y."/>
            <person name="Wardhani T."/>
            <person name="Kalhor M.S."/>
            <person name="Jansen J."/>
            <person name="Van den Hoogen J."/>
            <person name="Gungor B."/>
            <person name="Hartog M."/>
            <person name="Hontelez J."/>
            <person name="Verver J."/>
            <person name="Yang W.-C."/>
            <person name="Schijlen E."/>
            <person name="Repin R."/>
            <person name="Schilthuizen M."/>
            <person name="Schranz E."/>
            <person name="Heidstra R."/>
            <person name="Miyata K."/>
            <person name="Fedorova E."/>
            <person name="Kohlen W."/>
            <person name="Bisseling T."/>
            <person name="Smit S."/>
            <person name="Geurts R."/>
        </authorList>
    </citation>
    <scope>NUCLEOTIDE SEQUENCE [LARGE SCALE GENOMIC DNA]</scope>
    <source>
        <strain evidence="28">cv. WU1-14</strain>
    </source>
</reference>
<dbReference type="SUPFAM" id="SSF49899">
    <property type="entry name" value="Concanavalin A-like lectins/glucanases"/>
    <property type="match status" value="1"/>
</dbReference>
<evidence type="ECO:0000256" key="20">
    <source>
        <dbReference type="ARBA" id="ARBA00058054"/>
    </source>
</evidence>
<feature type="domain" description="Protein kinase" evidence="26">
    <location>
        <begin position="373"/>
        <end position="655"/>
    </location>
</feature>
<comment type="caution">
    <text evidence="27">The sequence shown here is derived from an EMBL/GenBank/DDBJ whole genome shotgun (WGS) entry which is preliminary data.</text>
</comment>
<keyword evidence="12 23" id="KW-0547">Nucleotide-binding</keyword>
<dbReference type="CDD" id="cd06899">
    <property type="entry name" value="lectin_legume_LecRK_Arcelin_ConA"/>
    <property type="match status" value="1"/>
</dbReference>
<dbReference type="InterPro" id="IPR019825">
    <property type="entry name" value="Lectin_legB_Mn/Ca_BS"/>
</dbReference>
<dbReference type="GO" id="GO:0005886">
    <property type="term" value="C:plasma membrane"/>
    <property type="evidence" value="ECO:0007669"/>
    <property type="project" value="UniProtKB-SubCell"/>
</dbReference>
<evidence type="ECO:0000313" key="28">
    <source>
        <dbReference type="Proteomes" id="UP000237105"/>
    </source>
</evidence>
<keyword evidence="8" id="KW-0808">Transferase</keyword>
<dbReference type="Proteomes" id="UP000237105">
    <property type="component" value="Unassembled WGS sequence"/>
</dbReference>
<feature type="region of interest" description="Disordered" evidence="24">
    <location>
        <begin position="274"/>
        <end position="294"/>
    </location>
</feature>
<dbReference type="STRING" id="3476.A0A2P5D9B1"/>
<dbReference type="PROSITE" id="PS00308">
    <property type="entry name" value="LECTIN_LEGUME_ALPHA"/>
    <property type="match status" value="1"/>
</dbReference>
<dbReference type="PROSITE" id="PS00108">
    <property type="entry name" value="PROTEIN_KINASE_ST"/>
    <property type="match status" value="1"/>
</dbReference>
<dbReference type="AlphaFoldDB" id="A0A2P5D9B1"/>
<keyword evidence="15 23" id="KW-0067">ATP-binding</keyword>
<dbReference type="GO" id="GO:0002229">
    <property type="term" value="P:defense response to oomycetes"/>
    <property type="evidence" value="ECO:0007669"/>
    <property type="project" value="UniProtKB-ARBA"/>
</dbReference>
<keyword evidence="16 25" id="KW-1133">Transmembrane helix</keyword>
<dbReference type="Gene3D" id="2.60.120.200">
    <property type="match status" value="1"/>
</dbReference>